<dbReference type="InterPro" id="IPR000241">
    <property type="entry name" value="RlmKL-like_Mtase"/>
</dbReference>
<dbReference type="InterPro" id="IPR029063">
    <property type="entry name" value="SAM-dependent_MTases_sf"/>
</dbReference>
<evidence type="ECO:0000259" key="1">
    <source>
        <dbReference type="Pfam" id="PF01170"/>
    </source>
</evidence>
<dbReference type="PANTHER" id="PTHR14911">
    <property type="entry name" value="THUMP DOMAIN-CONTAINING"/>
    <property type="match status" value="1"/>
</dbReference>
<reference evidence="3" key="1">
    <citation type="journal article" date="2019" name="Int. J. Syst. Evol. Microbiol.">
        <title>The Global Catalogue of Microorganisms (GCM) 10K type strain sequencing project: providing services to taxonomists for standard genome sequencing and annotation.</title>
        <authorList>
            <consortium name="The Broad Institute Genomics Platform"/>
            <consortium name="The Broad Institute Genome Sequencing Center for Infectious Disease"/>
            <person name="Wu L."/>
            <person name="Ma J."/>
        </authorList>
    </citation>
    <scope>NUCLEOTIDE SEQUENCE [LARGE SCALE GENOMIC DNA]</scope>
    <source>
        <strain evidence="3">JCM 30346</strain>
    </source>
</reference>
<sequence length="381" mass="39186">MTAARLVARCVRGLETVVAAEILQSDGVTVTRLGHREVHFRAGASGWRAASTADDVFLLAGACPDIGPGREGLGALAELAAAVDALGVVRLRERYTGGGALTGVEVSASFLGRRRFNRYDVEDAVGPVLARRLGVGYHSRRSGAVPAATGGGWRLAMDGVRASLMLRVGERPLHRRAYKGITLPGSLHPPVAAAMARLAGVQAGDTVLDPCCGAGTLLIEAYLQQPGSHLYGFDLSPAAVRAARRNAAGAPAADTDRLLIGDGSPPPVGWPGGGVRSAVPISVEQADAGRLPVPGGVADRVLCNPPWGAQVGAGGTLAGDPSAWWRELRRVLAPGGTAVLLLPGGGDIATGIGHGFVPEHVQRIRLSGAQPYIVRFAAPGR</sequence>
<organism evidence="2 3">
    <name type="scientific">Sphaerisporangium aureirubrum</name>
    <dbReference type="NCBI Taxonomy" id="1544736"/>
    <lineage>
        <taxon>Bacteria</taxon>
        <taxon>Bacillati</taxon>
        <taxon>Actinomycetota</taxon>
        <taxon>Actinomycetes</taxon>
        <taxon>Streptosporangiales</taxon>
        <taxon>Streptosporangiaceae</taxon>
        <taxon>Sphaerisporangium</taxon>
    </lineage>
</organism>
<evidence type="ECO:0000313" key="2">
    <source>
        <dbReference type="EMBL" id="MFC6085640.1"/>
    </source>
</evidence>
<keyword evidence="2" id="KW-0808">Transferase</keyword>
<dbReference type="GO" id="GO:0008168">
    <property type="term" value="F:methyltransferase activity"/>
    <property type="evidence" value="ECO:0007669"/>
    <property type="project" value="UniProtKB-KW"/>
</dbReference>
<dbReference type="EMBL" id="JBHSRF010000066">
    <property type="protein sequence ID" value="MFC6085640.1"/>
    <property type="molecule type" value="Genomic_DNA"/>
</dbReference>
<gene>
    <name evidence="2" type="ORF">ACFP1K_31055</name>
</gene>
<proteinExistence type="predicted"/>
<keyword evidence="2" id="KW-0489">Methyltransferase</keyword>
<keyword evidence="3" id="KW-1185">Reference proteome</keyword>
<feature type="domain" description="Ribosomal RNA large subunit methyltransferase K/L-like methyltransferase" evidence="1">
    <location>
        <begin position="176"/>
        <end position="251"/>
    </location>
</feature>
<dbReference type="PANTHER" id="PTHR14911:SF13">
    <property type="entry name" value="TRNA (GUANINE(6)-N2)-METHYLTRANSFERASE THUMP3"/>
    <property type="match status" value="1"/>
</dbReference>
<dbReference type="GO" id="GO:0032259">
    <property type="term" value="P:methylation"/>
    <property type="evidence" value="ECO:0007669"/>
    <property type="project" value="UniProtKB-KW"/>
</dbReference>
<protein>
    <submittedName>
        <fullName evidence="2">TRM11 family SAM-dependent methyltransferase</fullName>
    </submittedName>
</protein>
<dbReference type="Gene3D" id="3.30.2130.30">
    <property type="match status" value="1"/>
</dbReference>
<evidence type="ECO:0000313" key="3">
    <source>
        <dbReference type="Proteomes" id="UP001596137"/>
    </source>
</evidence>
<dbReference type="Proteomes" id="UP001596137">
    <property type="component" value="Unassembled WGS sequence"/>
</dbReference>
<dbReference type="Gene3D" id="3.40.50.150">
    <property type="entry name" value="Vaccinia Virus protein VP39"/>
    <property type="match status" value="1"/>
</dbReference>
<dbReference type="PRINTS" id="PR00507">
    <property type="entry name" value="N12N6MTFRASE"/>
</dbReference>
<dbReference type="CDD" id="cd02440">
    <property type="entry name" value="AdoMet_MTases"/>
    <property type="match status" value="1"/>
</dbReference>
<dbReference type="SUPFAM" id="SSF53335">
    <property type="entry name" value="S-adenosyl-L-methionine-dependent methyltransferases"/>
    <property type="match status" value="1"/>
</dbReference>
<accession>A0ABW1NS11</accession>
<dbReference type="RefSeq" id="WP_380759989.1">
    <property type="nucleotide sequence ID" value="NZ_JBHSRF010000066.1"/>
</dbReference>
<comment type="caution">
    <text evidence="2">The sequence shown here is derived from an EMBL/GenBank/DDBJ whole genome shotgun (WGS) entry which is preliminary data.</text>
</comment>
<name>A0ABW1NS11_9ACTN</name>
<dbReference type="Pfam" id="PF01170">
    <property type="entry name" value="UPF0020"/>
    <property type="match status" value="1"/>
</dbReference>